<dbReference type="EMBL" id="FNGY01000001">
    <property type="protein sequence ID" value="SDL57202.1"/>
    <property type="molecule type" value="Genomic_DNA"/>
</dbReference>
<reference evidence="6" key="1">
    <citation type="submission" date="2016-10" db="EMBL/GenBank/DDBJ databases">
        <authorList>
            <person name="Varghese N."/>
            <person name="Submissions S."/>
        </authorList>
    </citation>
    <scope>NUCLEOTIDE SEQUENCE [LARGE SCALE GENOMIC DNA]</scope>
    <source>
        <strain evidence="6">DSM 19110</strain>
    </source>
</reference>
<evidence type="ECO:0000256" key="2">
    <source>
        <dbReference type="ARBA" id="ARBA00023125"/>
    </source>
</evidence>
<evidence type="ECO:0000256" key="1">
    <source>
        <dbReference type="ARBA" id="ARBA00023015"/>
    </source>
</evidence>
<dbReference type="Gene3D" id="2.10.109.10">
    <property type="entry name" value="Umud Fragment, subunit A"/>
    <property type="match status" value="1"/>
</dbReference>
<dbReference type="Gene3D" id="1.10.260.40">
    <property type="entry name" value="lambda repressor-like DNA-binding domains"/>
    <property type="match status" value="1"/>
</dbReference>
<dbReference type="Pfam" id="PF12844">
    <property type="entry name" value="HTH_19"/>
    <property type="match status" value="1"/>
</dbReference>
<proteinExistence type="predicted"/>
<dbReference type="PANTHER" id="PTHR40661">
    <property type="match status" value="1"/>
</dbReference>
<dbReference type="SUPFAM" id="SSF47413">
    <property type="entry name" value="lambda repressor-like DNA-binding domains"/>
    <property type="match status" value="1"/>
</dbReference>
<keyword evidence="3" id="KW-0804">Transcription</keyword>
<dbReference type="InterPro" id="IPR001387">
    <property type="entry name" value="Cro/C1-type_HTH"/>
</dbReference>
<dbReference type="SMART" id="SM00530">
    <property type="entry name" value="HTH_XRE"/>
    <property type="match status" value="1"/>
</dbReference>
<dbReference type="SUPFAM" id="SSF51306">
    <property type="entry name" value="LexA/Signal peptidase"/>
    <property type="match status" value="1"/>
</dbReference>
<evidence type="ECO:0000313" key="6">
    <source>
        <dbReference type="Proteomes" id="UP000183200"/>
    </source>
</evidence>
<dbReference type="PANTHER" id="PTHR40661:SF3">
    <property type="entry name" value="FELS-1 PROPHAGE TRANSCRIPTIONAL REGULATOR"/>
    <property type="match status" value="1"/>
</dbReference>
<keyword evidence="1" id="KW-0805">Transcription regulation</keyword>
<evidence type="ECO:0000259" key="4">
    <source>
        <dbReference type="PROSITE" id="PS50943"/>
    </source>
</evidence>
<evidence type="ECO:0000256" key="3">
    <source>
        <dbReference type="ARBA" id="ARBA00023163"/>
    </source>
</evidence>
<dbReference type="CDD" id="cd00093">
    <property type="entry name" value="HTH_XRE"/>
    <property type="match status" value="1"/>
</dbReference>
<organism evidence="5 6">
    <name type="scientific">Pedobacter steynii</name>
    <dbReference type="NCBI Taxonomy" id="430522"/>
    <lineage>
        <taxon>Bacteria</taxon>
        <taxon>Pseudomonadati</taxon>
        <taxon>Bacteroidota</taxon>
        <taxon>Sphingobacteriia</taxon>
        <taxon>Sphingobacteriales</taxon>
        <taxon>Sphingobacteriaceae</taxon>
        <taxon>Pedobacter</taxon>
    </lineage>
</organism>
<keyword evidence="2" id="KW-0238">DNA-binding</keyword>
<dbReference type="AlphaFoldDB" id="A0A1G9L5F6"/>
<dbReference type="InterPro" id="IPR036286">
    <property type="entry name" value="LexA/Signal_pep-like_sf"/>
</dbReference>
<dbReference type="GO" id="GO:0003677">
    <property type="term" value="F:DNA binding"/>
    <property type="evidence" value="ECO:0007669"/>
    <property type="project" value="UniProtKB-KW"/>
</dbReference>
<sequence>MNTQKVFFSANIKFLRERKKLSQEMMAESLGIGRSKLNALESGQTKAPQPEDLINCSNTFKISIDSLLKVELSRISELKLRELEAGTDIYLQGGHLRVLAITVDKDNKENMEYIPVKAKAGYQAGYKDPEFLASLPRFSLPNLPESGTFRMFPTTGASMLPIPEGAEVICRFVADWQHLKARSLCIVVLKGEQEFVFKQVTLEKEGTILLESLNKLFQPYRVPVAEVLELWQFHSYQSQEIPEQENDLMEIKHMISSLQNQLLKS</sequence>
<dbReference type="STRING" id="430522.BFS30_25355"/>
<dbReference type="RefSeq" id="WP_074604772.1">
    <property type="nucleotide sequence ID" value="NZ_FNGY01000001.1"/>
</dbReference>
<gene>
    <name evidence="5" type="ORF">SAMN05421820_101779</name>
</gene>
<feature type="domain" description="HTH cro/C1-type" evidence="4">
    <location>
        <begin position="12"/>
        <end position="67"/>
    </location>
</feature>
<name>A0A1G9L5F6_9SPHI</name>
<dbReference type="CDD" id="cd06529">
    <property type="entry name" value="S24_LexA-like"/>
    <property type="match status" value="1"/>
</dbReference>
<evidence type="ECO:0000313" key="5">
    <source>
        <dbReference type="EMBL" id="SDL57202.1"/>
    </source>
</evidence>
<keyword evidence="6" id="KW-1185">Reference proteome</keyword>
<dbReference type="InterPro" id="IPR039418">
    <property type="entry name" value="LexA-like"/>
</dbReference>
<dbReference type="OrthoDB" id="3831186at2"/>
<dbReference type="InterPro" id="IPR010982">
    <property type="entry name" value="Lambda_DNA-bd_dom_sf"/>
</dbReference>
<dbReference type="Proteomes" id="UP000183200">
    <property type="component" value="Unassembled WGS sequence"/>
</dbReference>
<dbReference type="PROSITE" id="PS50943">
    <property type="entry name" value="HTH_CROC1"/>
    <property type="match status" value="1"/>
</dbReference>
<protein>
    <submittedName>
        <fullName evidence="5">Transcriptional regulator, contains XRE-family HTH domain</fullName>
    </submittedName>
</protein>
<accession>A0A1G9L5F6</accession>